<feature type="region of interest" description="Disordered" evidence="5">
    <location>
        <begin position="1"/>
        <end position="29"/>
    </location>
</feature>
<feature type="region of interest" description="Disordered" evidence="5">
    <location>
        <begin position="421"/>
        <end position="491"/>
    </location>
</feature>
<feature type="compositionally biased region" description="Polar residues" evidence="5">
    <location>
        <begin position="292"/>
        <end position="306"/>
    </location>
</feature>
<sequence>MAYPDSISSGSSPTIRRISGSNPGALDSTQPARLLRVPGARLSFSAFDPQVATVHGVPDLNKLSLNEELYRPKRIVIETTPAGESFWRFVPSARKAEGVAGEGKWPRVVDICGEPIECTQDQWDLYKLDPSYDCYVQPAPALSTITRAAPKPKPNPPLFSRKRQSHPLSPSPERDFLSPPRKKPHTLESGSEEDEEDEVEEMIVDEGGSRRGRPSAGSSRAEKYKQEKLKHRQERREKFERRAERFAQEQTRFDFSDSFQPENVQSEPSGKRKVNSLFESFRSRDDPDFGYGNNSEYLRNTVNYTPAKNAKRTRTVSPSAAKRDLESKRLEREKQKKTRREQELNARRHERETRFMSEILADVPEMEETSDGNNLDDETIHTAGSNQTADASEDANEEAERRRAIEESRRKLAELERDRPMWEEQARRRREAEKAEEEASAAKAAQRELEEAQRTEAARRARMQQEQEEARQRAEATRRQREEAERRHRERIQREQRWSYGPWTVQRAFERYKVICASFDSEKFTLSNPLTIDAIPWPTLHSPIRFTLEDVEYSAVEKFFADVRLHMSREEYIPFLKQTALRFHPDRWNSKNLFKVIVDETERQCVEAAVITVSQLGPGRAQLRTWATLSLGACFHLFSVLYSGTASWIPASPKSDMSNADATPHESPLRRIRSAGDIPRRPERVHYRQASHVSQLRSDASDVRISGSSSGQDLATSRSPLHSPVTSSSAYPRPAIHMPSFASTQIPVLQGQEPQIQQAHRRHDRSLHRRIMTYFGLGPNASRERKSQVSLCWNLSWGFSQVVVIATLLGLSGTVFQSPTEPNFTEWQACDRPLGIWACLWVVRVVLASGLAYWEYVRDRMTQANRDAETTAGQGVVRSDPFAPRPAPTPTTGRPPLPAVSGTPGDAPDPIILPHTQIYSRLTLLSSLMTLSWFLTAHILEYTSINTCRHSSPHVWWLIFGVLCIMYMMVLEVLLLGFVVLVLAPLVFIFWNLFLICIGRHPIQNPGVIKPEIGKLSKSVVERIPLVMYIPPPPDAPAEKPIITAPEATYSYPPKPPPTPSPSKSRFRFLRKITSIGAKKGDPNSISTNGKDKEKTSEGEAEMWEANWERGDYPFVVLEGNRASCAICLMDFEEPKRTGLAAGELPITKEENSGTNGVEEVPNAAEVAREEQLKLADAGEGAQPLRLLACGHVFHKTCLDPWLIDVSGRCPVCQRAVEIPEVPKKKQRQQNQ</sequence>
<gene>
    <name evidence="8" type="ORF">BDQ12DRAFT_717858</name>
</gene>
<feature type="domain" description="RING-type" evidence="7">
    <location>
        <begin position="1125"/>
        <end position="1214"/>
    </location>
</feature>
<feature type="region of interest" description="Disordered" evidence="5">
    <location>
        <begin position="1078"/>
        <end position="1100"/>
    </location>
</feature>
<feature type="compositionally biased region" description="Basic and acidic residues" evidence="5">
    <location>
        <begin position="321"/>
        <end position="355"/>
    </location>
</feature>
<dbReference type="PANTHER" id="PTHR14155">
    <property type="entry name" value="RING FINGER DOMAIN-CONTAINING"/>
    <property type="match status" value="1"/>
</dbReference>
<accession>A0A5C3MH54</accession>
<dbReference type="Pfam" id="PF13639">
    <property type="entry name" value="zf-RING_2"/>
    <property type="match status" value="1"/>
</dbReference>
<evidence type="ECO:0000256" key="4">
    <source>
        <dbReference type="PROSITE-ProRule" id="PRU00175"/>
    </source>
</evidence>
<proteinExistence type="predicted"/>
<feature type="transmembrane region" description="Helical" evidence="6">
    <location>
        <begin position="922"/>
        <end position="942"/>
    </location>
</feature>
<keyword evidence="6" id="KW-0472">Membrane</keyword>
<keyword evidence="1" id="KW-0479">Metal-binding</keyword>
<dbReference type="Proteomes" id="UP000308652">
    <property type="component" value="Unassembled WGS sequence"/>
</dbReference>
<reference evidence="8 9" key="1">
    <citation type="journal article" date="2019" name="Nat. Ecol. Evol.">
        <title>Megaphylogeny resolves global patterns of mushroom evolution.</title>
        <authorList>
            <person name="Varga T."/>
            <person name="Krizsan K."/>
            <person name="Foldi C."/>
            <person name="Dima B."/>
            <person name="Sanchez-Garcia M."/>
            <person name="Sanchez-Ramirez S."/>
            <person name="Szollosi G.J."/>
            <person name="Szarkandi J.G."/>
            <person name="Papp V."/>
            <person name="Albert L."/>
            <person name="Andreopoulos W."/>
            <person name="Angelini C."/>
            <person name="Antonin V."/>
            <person name="Barry K.W."/>
            <person name="Bougher N.L."/>
            <person name="Buchanan P."/>
            <person name="Buyck B."/>
            <person name="Bense V."/>
            <person name="Catcheside P."/>
            <person name="Chovatia M."/>
            <person name="Cooper J."/>
            <person name="Damon W."/>
            <person name="Desjardin D."/>
            <person name="Finy P."/>
            <person name="Geml J."/>
            <person name="Haridas S."/>
            <person name="Hughes K."/>
            <person name="Justo A."/>
            <person name="Karasinski D."/>
            <person name="Kautmanova I."/>
            <person name="Kiss B."/>
            <person name="Kocsube S."/>
            <person name="Kotiranta H."/>
            <person name="LaButti K.M."/>
            <person name="Lechner B.E."/>
            <person name="Liimatainen K."/>
            <person name="Lipzen A."/>
            <person name="Lukacs Z."/>
            <person name="Mihaltcheva S."/>
            <person name="Morgado L.N."/>
            <person name="Niskanen T."/>
            <person name="Noordeloos M.E."/>
            <person name="Ohm R.A."/>
            <person name="Ortiz-Santana B."/>
            <person name="Ovrebo C."/>
            <person name="Racz N."/>
            <person name="Riley R."/>
            <person name="Savchenko A."/>
            <person name="Shiryaev A."/>
            <person name="Soop K."/>
            <person name="Spirin V."/>
            <person name="Szebenyi C."/>
            <person name="Tomsovsky M."/>
            <person name="Tulloss R.E."/>
            <person name="Uehling J."/>
            <person name="Grigoriev I.V."/>
            <person name="Vagvolgyi C."/>
            <person name="Papp T."/>
            <person name="Martin F.M."/>
            <person name="Miettinen O."/>
            <person name="Hibbett D.S."/>
            <person name="Nagy L.G."/>
        </authorList>
    </citation>
    <scope>NUCLEOTIDE SEQUENCE [LARGE SCALE GENOMIC DNA]</scope>
    <source>
        <strain evidence="8 9">CBS 166.37</strain>
    </source>
</reference>
<dbReference type="Gene3D" id="3.30.40.10">
    <property type="entry name" value="Zinc/RING finger domain, C3HC4 (zinc finger)"/>
    <property type="match status" value="1"/>
</dbReference>
<dbReference type="STRING" id="68775.A0A5C3MH54"/>
<dbReference type="EMBL" id="ML213590">
    <property type="protein sequence ID" value="TFK44702.1"/>
    <property type="molecule type" value="Genomic_DNA"/>
</dbReference>
<dbReference type="InterPro" id="IPR053238">
    <property type="entry name" value="RING-H2_zinc_finger"/>
</dbReference>
<feature type="compositionally biased region" description="Basic and acidic residues" evidence="5">
    <location>
        <begin position="234"/>
        <end position="255"/>
    </location>
</feature>
<dbReference type="PROSITE" id="PS50089">
    <property type="entry name" value="ZF_RING_2"/>
    <property type="match status" value="1"/>
</dbReference>
<feature type="transmembrane region" description="Helical" evidence="6">
    <location>
        <begin position="978"/>
        <end position="996"/>
    </location>
</feature>
<keyword evidence="3" id="KW-0862">Zinc</keyword>
<keyword evidence="2 4" id="KW-0863">Zinc-finger</keyword>
<dbReference type="CDD" id="cd16448">
    <property type="entry name" value="RING-H2"/>
    <property type="match status" value="1"/>
</dbReference>
<keyword evidence="6" id="KW-0812">Transmembrane</keyword>
<feature type="region of interest" description="Disordered" evidence="5">
    <location>
        <begin position="868"/>
        <end position="908"/>
    </location>
</feature>
<feature type="compositionally biased region" description="Polar residues" evidence="5">
    <location>
        <begin position="257"/>
        <end position="268"/>
    </location>
</feature>
<evidence type="ECO:0000256" key="5">
    <source>
        <dbReference type="SAM" id="MobiDB-lite"/>
    </source>
</evidence>
<feature type="compositionally biased region" description="Pro residues" evidence="5">
    <location>
        <begin position="883"/>
        <end position="898"/>
    </location>
</feature>
<feature type="transmembrane region" description="Helical" evidence="6">
    <location>
        <begin position="954"/>
        <end position="971"/>
    </location>
</feature>
<dbReference type="SMART" id="SM00184">
    <property type="entry name" value="RING"/>
    <property type="match status" value="1"/>
</dbReference>
<organism evidence="8 9">
    <name type="scientific">Crucibulum laeve</name>
    <dbReference type="NCBI Taxonomy" id="68775"/>
    <lineage>
        <taxon>Eukaryota</taxon>
        <taxon>Fungi</taxon>
        <taxon>Dikarya</taxon>
        <taxon>Basidiomycota</taxon>
        <taxon>Agaricomycotina</taxon>
        <taxon>Agaricomycetes</taxon>
        <taxon>Agaricomycetidae</taxon>
        <taxon>Agaricales</taxon>
        <taxon>Agaricineae</taxon>
        <taxon>Nidulariaceae</taxon>
        <taxon>Crucibulum</taxon>
    </lineage>
</organism>
<name>A0A5C3MH54_9AGAR</name>
<dbReference type="PANTHER" id="PTHR14155:SF627">
    <property type="entry name" value="OS06G0192800 PROTEIN"/>
    <property type="match status" value="1"/>
</dbReference>
<evidence type="ECO:0000256" key="3">
    <source>
        <dbReference type="ARBA" id="ARBA00022833"/>
    </source>
</evidence>
<feature type="compositionally biased region" description="Polar residues" evidence="5">
    <location>
        <begin position="706"/>
        <end position="730"/>
    </location>
</feature>
<dbReference type="InterPro" id="IPR001841">
    <property type="entry name" value="Znf_RING"/>
</dbReference>
<evidence type="ECO:0000313" key="9">
    <source>
        <dbReference type="Proteomes" id="UP000308652"/>
    </source>
</evidence>
<evidence type="ECO:0000256" key="1">
    <source>
        <dbReference type="ARBA" id="ARBA00022723"/>
    </source>
</evidence>
<protein>
    <recommendedName>
        <fullName evidence="7">RING-type domain-containing protein</fullName>
    </recommendedName>
</protein>
<feature type="transmembrane region" description="Helical" evidence="6">
    <location>
        <begin position="626"/>
        <end position="649"/>
    </location>
</feature>
<feature type="transmembrane region" description="Helical" evidence="6">
    <location>
        <begin position="834"/>
        <end position="854"/>
    </location>
</feature>
<evidence type="ECO:0000256" key="6">
    <source>
        <dbReference type="SAM" id="Phobius"/>
    </source>
</evidence>
<evidence type="ECO:0000313" key="8">
    <source>
        <dbReference type="EMBL" id="TFK44702.1"/>
    </source>
</evidence>
<dbReference type="AlphaFoldDB" id="A0A5C3MH54"/>
<dbReference type="SUPFAM" id="SSF57850">
    <property type="entry name" value="RING/U-box"/>
    <property type="match status" value="1"/>
</dbReference>
<evidence type="ECO:0000256" key="2">
    <source>
        <dbReference type="ARBA" id="ARBA00022771"/>
    </source>
</evidence>
<evidence type="ECO:0000259" key="7">
    <source>
        <dbReference type="PROSITE" id="PS50089"/>
    </source>
</evidence>
<keyword evidence="6" id="KW-1133">Transmembrane helix</keyword>
<feature type="region of interest" description="Disordered" evidence="5">
    <location>
        <begin position="655"/>
        <end position="734"/>
    </location>
</feature>
<feature type="compositionally biased region" description="Acidic residues" evidence="5">
    <location>
        <begin position="190"/>
        <end position="204"/>
    </location>
</feature>
<keyword evidence="9" id="KW-1185">Reference proteome</keyword>
<dbReference type="OrthoDB" id="8062037at2759"/>
<feature type="compositionally biased region" description="Acidic residues" evidence="5">
    <location>
        <begin position="364"/>
        <end position="377"/>
    </location>
</feature>
<feature type="region of interest" description="Disordered" evidence="5">
    <location>
        <begin position="145"/>
        <end position="406"/>
    </location>
</feature>
<feature type="compositionally biased region" description="Basic and acidic residues" evidence="5">
    <location>
        <begin position="445"/>
        <end position="491"/>
    </location>
</feature>
<dbReference type="GO" id="GO:0008270">
    <property type="term" value="F:zinc ion binding"/>
    <property type="evidence" value="ECO:0007669"/>
    <property type="project" value="UniProtKB-KW"/>
</dbReference>
<feature type="compositionally biased region" description="Basic and acidic residues" evidence="5">
    <location>
        <begin position="421"/>
        <end position="433"/>
    </location>
</feature>
<dbReference type="InterPro" id="IPR013083">
    <property type="entry name" value="Znf_RING/FYVE/PHD"/>
</dbReference>
<feature type="transmembrane region" description="Helical" evidence="6">
    <location>
        <begin position="791"/>
        <end position="814"/>
    </location>
</feature>